<evidence type="ECO:0000313" key="1">
    <source>
        <dbReference type="EMBL" id="AEF84003.1"/>
    </source>
</evidence>
<sequence length="46" mass="5389">MRIAATPIKLKENKNPNLFTEDPLYVFLYYIIQNLGNLESPSNYIE</sequence>
<dbReference type="Proteomes" id="UP000009223">
    <property type="component" value="Chromosome"/>
</dbReference>
<accession>F5YNE0</accession>
<gene>
    <name evidence="1" type="ordered locus">TREPR_0048</name>
</gene>
<dbReference type="AlphaFoldDB" id="F5YNE0"/>
<name>F5YNE0_TREPZ</name>
<organism evidence="1 2">
    <name type="scientific">Treponema primitia (strain ATCC BAA-887 / DSM 12427 / ZAS-2)</name>
    <dbReference type="NCBI Taxonomy" id="545694"/>
    <lineage>
        <taxon>Bacteria</taxon>
        <taxon>Pseudomonadati</taxon>
        <taxon>Spirochaetota</taxon>
        <taxon>Spirochaetia</taxon>
        <taxon>Spirochaetales</taxon>
        <taxon>Treponemataceae</taxon>
        <taxon>Treponema</taxon>
    </lineage>
</organism>
<evidence type="ECO:0000313" key="2">
    <source>
        <dbReference type="Proteomes" id="UP000009223"/>
    </source>
</evidence>
<keyword evidence="2" id="KW-1185">Reference proteome</keyword>
<reference evidence="2" key="1">
    <citation type="submission" date="2009-12" db="EMBL/GenBank/DDBJ databases">
        <title>Complete sequence of Treponema primitia strain ZAS-2.</title>
        <authorList>
            <person name="Tetu S.G."/>
            <person name="Matson E."/>
            <person name="Ren Q."/>
            <person name="Seshadri R."/>
            <person name="Elbourne L."/>
            <person name="Hassan K.A."/>
            <person name="Durkin A."/>
            <person name="Radune D."/>
            <person name="Mohamoud Y."/>
            <person name="Shay R."/>
            <person name="Jin S."/>
            <person name="Zhang X."/>
            <person name="Lucey K."/>
            <person name="Ballor N.R."/>
            <person name="Ottesen E."/>
            <person name="Rosenthal R."/>
            <person name="Allen A."/>
            <person name="Leadbetter J.R."/>
            <person name="Paulsen I.T."/>
        </authorList>
    </citation>
    <scope>NUCLEOTIDE SEQUENCE [LARGE SCALE GENOMIC DNA]</scope>
    <source>
        <strain evidence="2">ATCC BAA-887 / DSM 12427 / ZAS-2</strain>
    </source>
</reference>
<dbReference type="EMBL" id="CP001843">
    <property type="protein sequence ID" value="AEF84003.1"/>
    <property type="molecule type" value="Genomic_DNA"/>
</dbReference>
<dbReference type="HOGENOM" id="CLU_3190309_0_0_12"/>
<reference evidence="1 2" key="2">
    <citation type="journal article" date="2011" name="ISME J.">
        <title>RNA-seq reveals cooperative metabolic interactions between two termite-gut spirochete species in co-culture.</title>
        <authorList>
            <person name="Rosenthal A.Z."/>
            <person name="Matson E.G."/>
            <person name="Eldar A."/>
            <person name="Leadbetter J.R."/>
        </authorList>
    </citation>
    <scope>NUCLEOTIDE SEQUENCE [LARGE SCALE GENOMIC DNA]</scope>
    <source>
        <strain evidence="2">ATCC BAA-887 / DSM 12427 / ZAS-2</strain>
    </source>
</reference>
<proteinExistence type="predicted"/>
<protein>
    <submittedName>
        <fullName evidence="1">Uncharacterized protein</fullName>
    </submittedName>
</protein>
<dbReference type="KEGG" id="tpi:TREPR_0048"/>
<dbReference type="STRING" id="545694.TREPR_0048"/>